<protein>
    <submittedName>
        <fullName evidence="1">rRNA methylase YtqB</fullName>
        <ecNumber evidence="1">2.1.1.-</ecNumber>
    </submittedName>
</protein>
<reference evidence="1 2" key="1">
    <citation type="submission" date="2020-01" db="EMBL/GenBank/DDBJ databases">
        <title>Draft genome sequence of Cand. Neptunochlamydia vexilliferae K9.</title>
        <authorList>
            <person name="Schulz F."/>
            <person name="Koestlbacher S."/>
            <person name="Wascher F."/>
            <person name="Pizzetti I."/>
            <person name="Horn M."/>
        </authorList>
    </citation>
    <scope>NUCLEOTIDE SEQUENCE [LARGE SCALE GENOMIC DNA]</scope>
    <source>
        <strain evidence="1 2">K9</strain>
    </source>
</reference>
<dbReference type="InterPro" id="IPR029063">
    <property type="entry name" value="SAM-dependent_MTases_sf"/>
</dbReference>
<proteinExistence type="predicted"/>
<comment type="caution">
    <text evidence="1">The sequence shown here is derived from an EMBL/GenBank/DDBJ whole genome shotgun (WGS) entry which is preliminary data.</text>
</comment>
<dbReference type="Pfam" id="PF06962">
    <property type="entry name" value="rRNA_methylase"/>
    <property type="match status" value="1"/>
</dbReference>
<keyword evidence="1" id="KW-0489">Methyltransferase</keyword>
<keyword evidence="2" id="KW-1185">Reference proteome</keyword>
<dbReference type="GO" id="GO:0032259">
    <property type="term" value="P:methylation"/>
    <property type="evidence" value="ECO:0007669"/>
    <property type="project" value="UniProtKB-KW"/>
</dbReference>
<accession>A0ABS0AYJ4</accession>
<dbReference type="InterPro" id="IPR010719">
    <property type="entry name" value="MnmM_MeTrfase"/>
</dbReference>
<sequence length="180" mass="20212">MTLHQDRFSFQGQIWKQHLKPGDRAIDATCGNGHDTLFLSGMGLSHLYVFDIQKKALEETKKRVGEENISYHLECHSTFPGVEENIELIVYNLGYLPGGDKSITTRVNTTLKSVSKGLTLLSRGGLMTLTLYPGHTEGKREKEALLEFAKTFPKESFEVSHKTWGEKMTAPSMLLIQKAL</sequence>
<dbReference type="EC" id="2.1.1.-" evidence="1"/>
<dbReference type="Proteomes" id="UP001194714">
    <property type="component" value="Unassembled WGS sequence"/>
</dbReference>
<dbReference type="PANTHER" id="PTHR35276">
    <property type="entry name" value="S-ADENOSYL-L-METHIONINE-DEPENDENT METHYLTRANSFERASES SUPERFAMILY PROTEIN"/>
    <property type="match status" value="1"/>
</dbReference>
<gene>
    <name evidence="1" type="ORF">NEPTK9_000169</name>
</gene>
<dbReference type="SUPFAM" id="SSF53335">
    <property type="entry name" value="S-adenosyl-L-methionine-dependent methyltransferases"/>
    <property type="match status" value="1"/>
</dbReference>
<dbReference type="RefSeq" id="WP_194846955.1">
    <property type="nucleotide sequence ID" value="NZ_JAAEJV010000002.1"/>
</dbReference>
<name>A0ABS0AYJ4_9BACT</name>
<keyword evidence="1" id="KW-0808">Transferase</keyword>
<evidence type="ECO:0000313" key="1">
    <source>
        <dbReference type="EMBL" id="MBF5058672.1"/>
    </source>
</evidence>
<evidence type="ECO:0000313" key="2">
    <source>
        <dbReference type="Proteomes" id="UP001194714"/>
    </source>
</evidence>
<dbReference type="Gene3D" id="3.40.50.150">
    <property type="entry name" value="Vaccinia Virus protein VP39"/>
    <property type="match status" value="1"/>
</dbReference>
<dbReference type="EMBL" id="JAAEJV010000002">
    <property type="protein sequence ID" value="MBF5058672.1"/>
    <property type="molecule type" value="Genomic_DNA"/>
</dbReference>
<dbReference type="GO" id="GO:0008168">
    <property type="term" value="F:methyltransferase activity"/>
    <property type="evidence" value="ECO:0007669"/>
    <property type="project" value="UniProtKB-KW"/>
</dbReference>
<dbReference type="PANTHER" id="PTHR35276:SF1">
    <property type="entry name" value="TRNA (MNM(5)S(2)U34)-METHYLTRANSFERASE, CHLOROPLASTIC"/>
    <property type="match status" value="1"/>
</dbReference>
<organism evidence="1 2">
    <name type="scientific">Candidatus Neptunichlamydia vexilliferae</name>
    <dbReference type="NCBI Taxonomy" id="1651774"/>
    <lineage>
        <taxon>Bacteria</taxon>
        <taxon>Pseudomonadati</taxon>
        <taxon>Chlamydiota</taxon>
        <taxon>Chlamydiia</taxon>
        <taxon>Parachlamydiales</taxon>
        <taxon>Simkaniaceae</taxon>
        <taxon>Candidatus Neptunichlamydia</taxon>
    </lineage>
</organism>